<dbReference type="AlphaFoldDB" id="B6GA49"/>
<gene>
    <name evidence="3" type="ORF">COLSTE_00944</name>
</gene>
<dbReference type="eggNOG" id="COG1373">
    <property type="taxonomic scope" value="Bacteria"/>
</dbReference>
<dbReference type="OrthoDB" id="9801684at2"/>
<dbReference type="Pfam" id="PF13173">
    <property type="entry name" value="AAA_14"/>
    <property type="match status" value="1"/>
</dbReference>
<accession>B6GA49</accession>
<comment type="caution">
    <text evidence="3">The sequence shown here is derived from an EMBL/GenBank/DDBJ whole genome shotgun (WGS) entry which is preliminary data.</text>
</comment>
<feature type="domain" description="DUF4143" evidence="2">
    <location>
        <begin position="228"/>
        <end position="370"/>
    </location>
</feature>
<sequence length="427" mass="48292">MIIRQKYLDALTSFQDTDLVKVITGIRRCGKSTMLEMMRQKLVGDGVDPSRLFTFKMESMEFDGIEDYRELYHIALDRIKGVEHPYLFFDELQNIEGWEKAINSLRVDCDCDIYITGSNAFLLSSEIATLISGRYVEIPMQTLTFSEYLDFRGASLPEGDLGSSGVVQLGDRSFATTKSLFTDFMAYGGFPYLATKKPEKAVCSAYIRDLYQTIVVRDILAREKRRGHKTITDRKLLERICLYLSDNIGNKTSINKIVGTLKENGAASSNKTVDSYIEALLEAYLFTRADRFDIKGRALLATGGKYYICDTGLRNHLNGYRGSDTGRLLENIVHNQLVFDGYTVHVGHLRAGEIDFVASGNSGERFYIQVTETMLSEETRERELAPLRKIPDEFPKIVLTLDEVHPTDEDGIRIINIIDYLTGSAEL</sequence>
<organism evidence="3 4">
    <name type="scientific">Collinsella stercoris DSM 13279</name>
    <dbReference type="NCBI Taxonomy" id="445975"/>
    <lineage>
        <taxon>Bacteria</taxon>
        <taxon>Bacillati</taxon>
        <taxon>Actinomycetota</taxon>
        <taxon>Coriobacteriia</taxon>
        <taxon>Coriobacteriales</taxon>
        <taxon>Coriobacteriaceae</taxon>
        <taxon>Collinsella</taxon>
    </lineage>
</organism>
<reference evidence="3 4" key="2">
    <citation type="submission" date="2008-10" db="EMBL/GenBank/DDBJ databases">
        <authorList>
            <person name="Fulton L."/>
            <person name="Clifton S."/>
            <person name="Fulton B."/>
            <person name="Xu J."/>
            <person name="Minx P."/>
            <person name="Pepin K.H."/>
            <person name="Johnson M."/>
            <person name="Thiruvilangam P."/>
            <person name="Bhonagiri V."/>
            <person name="Nash W.E."/>
            <person name="Mardis E.R."/>
            <person name="Wilson R.K."/>
        </authorList>
    </citation>
    <scope>NUCLEOTIDE SEQUENCE [LARGE SCALE GENOMIC DNA]</scope>
    <source>
        <strain evidence="3 4">DSM 13279</strain>
    </source>
</reference>
<dbReference type="HOGENOM" id="CLU_041527_1_1_11"/>
<dbReference type="Proteomes" id="UP000003560">
    <property type="component" value="Unassembled WGS sequence"/>
</dbReference>
<proteinExistence type="predicted"/>
<dbReference type="GeneID" id="98002083"/>
<dbReference type="InterPro" id="IPR027417">
    <property type="entry name" value="P-loop_NTPase"/>
</dbReference>
<dbReference type="InterPro" id="IPR041682">
    <property type="entry name" value="AAA_14"/>
</dbReference>
<evidence type="ECO:0000259" key="1">
    <source>
        <dbReference type="Pfam" id="PF13173"/>
    </source>
</evidence>
<reference evidence="3 4" key="1">
    <citation type="submission" date="2008-10" db="EMBL/GenBank/DDBJ databases">
        <title>Draft genome sequence of Collinsella stercoris (DSM 13279).</title>
        <authorList>
            <person name="Sudarsanam P."/>
            <person name="Ley R."/>
            <person name="Guruge J."/>
            <person name="Turnbaugh P.J."/>
            <person name="Mahowald M."/>
            <person name="Liep D."/>
            <person name="Gordon J."/>
        </authorList>
    </citation>
    <scope>NUCLEOTIDE SEQUENCE [LARGE SCALE GENOMIC DNA]</scope>
    <source>
        <strain evidence="3 4">DSM 13279</strain>
    </source>
</reference>
<dbReference type="RefSeq" id="WP_006720602.1">
    <property type="nucleotide sequence ID" value="NZ_CP085935.1"/>
</dbReference>
<dbReference type="EMBL" id="ABXJ01000055">
    <property type="protein sequence ID" value="EEA90904.1"/>
    <property type="molecule type" value="Genomic_DNA"/>
</dbReference>
<evidence type="ECO:0008006" key="5">
    <source>
        <dbReference type="Google" id="ProtNLM"/>
    </source>
</evidence>
<evidence type="ECO:0000259" key="2">
    <source>
        <dbReference type="Pfam" id="PF13635"/>
    </source>
</evidence>
<dbReference type="PANTHER" id="PTHR33295:SF20">
    <property type="entry name" value="ATPASE"/>
    <property type="match status" value="1"/>
</dbReference>
<feature type="domain" description="AAA" evidence="1">
    <location>
        <begin position="20"/>
        <end position="149"/>
    </location>
</feature>
<name>B6GA49_9ACTN</name>
<dbReference type="Pfam" id="PF13635">
    <property type="entry name" value="DUF4143"/>
    <property type="match status" value="1"/>
</dbReference>
<evidence type="ECO:0000313" key="3">
    <source>
        <dbReference type="EMBL" id="EEA90904.1"/>
    </source>
</evidence>
<dbReference type="STRING" id="445975.COLSTE_00944"/>
<evidence type="ECO:0000313" key="4">
    <source>
        <dbReference type="Proteomes" id="UP000003560"/>
    </source>
</evidence>
<keyword evidence="4" id="KW-1185">Reference proteome</keyword>
<dbReference type="SUPFAM" id="SSF52540">
    <property type="entry name" value="P-loop containing nucleoside triphosphate hydrolases"/>
    <property type="match status" value="1"/>
</dbReference>
<dbReference type="InterPro" id="IPR025420">
    <property type="entry name" value="DUF4143"/>
</dbReference>
<dbReference type="PANTHER" id="PTHR33295">
    <property type="entry name" value="ATPASE"/>
    <property type="match status" value="1"/>
</dbReference>
<protein>
    <recommendedName>
        <fullName evidence="5">AAA domain-containing protein</fullName>
    </recommendedName>
</protein>